<evidence type="ECO:0000313" key="24">
    <source>
        <dbReference type="EMBL" id="KAG0539723.1"/>
    </source>
</evidence>
<dbReference type="GO" id="GO:0046872">
    <property type="term" value="F:metal ion binding"/>
    <property type="evidence" value="ECO:0007669"/>
    <property type="project" value="UniProtKB-UniRule"/>
</dbReference>
<evidence type="ECO:0000256" key="20">
    <source>
        <dbReference type="PIRSR" id="PIRSR600823-4"/>
    </source>
</evidence>
<dbReference type="AlphaFoldDB" id="A0A921RG30"/>
<feature type="disulfide bond" evidence="21">
    <location>
        <begin position="69"/>
        <end position="147"/>
    </location>
</feature>
<feature type="binding site" evidence="19">
    <location>
        <position position="288"/>
    </location>
    <ligand>
        <name>Ca(2+)</name>
        <dbReference type="ChEBI" id="CHEBI:29108"/>
        <label>2</label>
    </ligand>
</feature>
<evidence type="ECO:0000256" key="8">
    <source>
        <dbReference type="ARBA" id="ARBA00022617"/>
    </source>
</evidence>
<evidence type="ECO:0000256" key="18">
    <source>
        <dbReference type="PIRSR" id="PIRSR600823-2"/>
    </source>
</evidence>
<dbReference type="InterPro" id="IPR000823">
    <property type="entry name" value="Peroxidase_pln"/>
</dbReference>
<keyword evidence="14 21" id="KW-1015">Disulfide bond</keyword>
<feature type="disulfide bond" evidence="21">
    <location>
        <begin position="232"/>
        <end position="265"/>
    </location>
</feature>
<feature type="active site" description="Proton acceptor" evidence="17">
    <location>
        <position position="100"/>
    </location>
</feature>
<feature type="binding site" evidence="19">
    <location>
        <position position="108"/>
    </location>
    <ligand>
        <name>Ca(2+)</name>
        <dbReference type="ChEBI" id="CHEBI:29108"/>
        <label>1</label>
    </ligand>
</feature>
<dbReference type="PRINTS" id="PR00461">
    <property type="entry name" value="PLPEROXIDASE"/>
</dbReference>
<evidence type="ECO:0000256" key="2">
    <source>
        <dbReference type="ARBA" id="ARBA00002322"/>
    </source>
</evidence>
<dbReference type="GO" id="GO:0005576">
    <property type="term" value="C:extracellular region"/>
    <property type="evidence" value="ECO:0007669"/>
    <property type="project" value="UniProtKB-SubCell"/>
</dbReference>
<evidence type="ECO:0000256" key="10">
    <source>
        <dbReference type="ARBA" id="ARBA00022729"/>
    </source>
</evidence>
<evidence type="ECO:0000256" key="7">
    <source>
        <dbReference type="ARBA" id="ARBA00022559"/>
    </source>
</evidence>
<evidence type="ECO:0000256" key="15">
    <source>
        <dbReference type="ARBA" id="ARBA00023180"/>
    </source>
</evidence>
<comment type="catalytic activity">
    <reaction evidence="1 22">
        <text>2 a phenolic donor + H2O2 = 2 a phenolic radical donor + 2 H2O</text>
        <dbReference type="Rhea" id="RHEA:56136"/>
        <dbReference type="ChEBI" id="CHEBI:15377"/>
        <dbReference type="ChEBI" id="CHEBI:16240"/>
        <dbReference type="ChEBI" id="CHEBI:139520"/>
        <dbReference type="ChEBI" id="CHEBI:139521"/>
        <dbReference type="EC" id="1.11.1.7"/>
    </reaction>
</comment>
<name>A0A921RG30_SORBI</name>
<evidence type="ECO:0000256" key="4">
    <source>
        <dbReference type="ARBA" id="ARBA00006873"/>
    </source>
</evidence>
<dbReference type="EC" id="1.11.1.7" evidence="5 22"/>
<feature type="binding site" evidence="19">
    <location>
        <position position="280"/>
    </location>
    <ligand>
        <name>Ca(2+)</name>
        <dbReference type="ChEBI" id="CHEBI:29108"/>
        <label>2</label>
    </ligand>
</feature>
<comment type="caution">
    <text evidence="24">The sequence shown here is derived from an EMBL/GenBank/DDBJ whole genome shotgun (WGS) entry which is preliminary data.</text>
</comment>
<gene>
    <name evidence="24" type="ORF">BDA96_03G345800</name>
</gene>
<keyword evidence="6 22" id="KW-0964">Secreted</keyword>
<evidence type="ECO:0000256" key="19">
    <source>
        <dbReference type="PIRSR" id="PIRSR600823-3"/>
    </source>
</evidence>
<dbReference type="InterPro" id="IPR019793">
    <property type="entry name" value="Peroxidases_heam-ligand_BS"/>
</dbReference>
<organism evidence="24 25">
    <name type="scientific">Sorghum bicolor</name>
    <name type="common">Sorghum</name>
    <name type="synonym">Sorghum vulgare</name>
    <dbReference type="NCBI Taxonomy" id="4558"/>
    <lineage>
        <taxon>Eukaryota</taxon>
        <taxon>Viridiplantae</taxon>
        <taxon>Streptophyta</taxon>
        <taxon>Embryophyta</taxon>
        <taxon>Tracheophyta</taxon>
        <taxon>Spermatophyta</taxon>
        <taxon>Magnoliopsida</taxon>
        <taxon>Liliopsida</taxon>
        <taxon>Poales</taxon>
        <taxon>Poaceae</taxon>
        <taxon>PACMAD clade</taxon>
        <taxon>Panicoideae</taxon>
        <taxon>Andropogonodae</taxon>
        <taxon>Andropogoneae</taxon>
        <taxon>Sorghinae</taxon>
        <taxon>Sorghum</taxon>
    </lineage>
</organism>
<evidence type="ECO:0000256" key="6">
    <source>
        <dbReference type="ARBA" id="ARBA00022525"/>
    </source>
</evidence>
<keyword evidence="11 19" id="KW-0106">Calcium</keyword>
<dbReference type="InterPro" id="IPR033905">
    <property type="entry name" value="Secretory_peroxidase"/>
</dbReference>
<dbReference type="FunFam" id="1.10.420.10:FF:000008">
    <property type="entry name" value="Peroxidase"/>
    <property type="match status" value="1"/>
</dbReference>
<feature type="binding site" evidence="19">
    <location>
        <position position="106"/>
    </location>
    <ligand>
        <name>Ca(2+)</name>
        <dbReference type="ChEBI" id="CHEBI:29108"/>
        <label>1</label>
    </ligand>
</feature>
<dbReference type="GO" id="GO:0020037">
    <property type="term" value="F:heme binding"/>
    <property type="evidence" value="ECO:0007669"/>
    <property type="project" value="UniProtKB-UniRule"/>
</dbReference>
<dbReference type="SUPFAM" id="SSF48113">
    <property type="entry name" value="Heme-dependent peroxidases"/>
    <property type="match status" value="1"/>
</dbReference>
<keyword evidence="8 22" id="KW-0349">Heme</keyword>
<evidence type="ECO:0000256" key="22">
    <source>
        <dbReference type="RuleBase" id="RU362060"/>
    </source>
</evidence>
<evidence type="ECO:0000256" key="16">
    <source>
        <dbReference type="ARBA" id="ARBA00023324"/>
    </source>
</evidence>
<evidence type="ECO:0000256" key="5">
    <source>
        <dbReference type="ARBA" id="ARBA00012313"/>
    </source>
</evidence>
<dbReference type="EMBL" id="CM027682">
    <property type="protein sequence ID" value="KAG0539723.1"/>
    <property type="molecule type" value="Genomic_DNA"/>
</dbReference>
<dbReference type="InterPro" id="IPR010255">
    <property type="entry name" value="Haem_peroxidase_sf"/>
</dbReference>
<keyword evidence="12 22" id="KW-0560">Oxidoreductase</keyword>
<keyword evidence="13 19" id="KW-0408">Iron</keyword>
<feature type="binding site" evidence="18">
    <location>
        <position position="195"/>
    </location>
    <ligand>
        <name>substrate</name>
    </ligand>
</feature>
<evidence type="ECO:0000256" key="12">
    <source>
        <dbReference type="ARBA" id="ARBA00023002"/>
    </source>
</evidence>
<evidence type="ECO:0000256" key="9">
    <source>
        <dbReference type="ARBA" id="ARBA00022723"/>
    </source>
</evidence>
<feature type="binding site" evidence="19">
    <location>
        <position position="110"/>
    </location>
    <ligand>
        <name>Ca(2+)</name>
        <dbReference type="ChEBI" id="CHEBI:29108"/>
        <label>1</label>
    </ligand>
</feature>
<keyword evidence="15" id="KW-0325">Glycoprotein</keyword>
<dbReference type="InterPro" id="IPR002016">
    <property type="entry name" value="Haem_peroxidase"/>
</dbReference>
<evidence type="ECO:0000256" key="11">
    <source>
        <dbReference type="ARBA" id="ARBA00022837"/>
    </source>
</evidence>
<dbReference type="FunFam" id="1.10.520.10:FF:000006">
    <property type="entry name" value="Peroxidase"/>
    <property type="match status" value="1"/>
</dbReference>
<dbReference type="PANTHER" id="PTHR31517">
    <property type="match status" value="1"/>
</dbReference>
<evidence type="ECO:0000256" key="1">
    <source>
        <dbReference type="ARBA" id="ARBA00000189"/>
    </source>
</evidence>
<comment type="similarity">
    <text evidence="4">Belongs to the peroxidase family. Ascorbate peroxidase subfamily.</text>
</comment>
<feature type="binding site" evidence="19">
    <location>
        <position position="121"/>
    </location>
    <ligand>
        <name>Ca(2+)</name>
        <dbReference type="ChEBI" id="CHEBI:29108"/>
        <label>1</label>
    </ligand>
</feature>
<evidence type="ECO:0000256" key="14">
    <source>
        <dbReference type="ARBA" id="ARBA00023157"/>
    </source>
</evidence>
<dbReference type="GO" id="GO:0140825">
    <property type="term" value="F:lactoperoxidase activity"/>
    <property type="evidence" value="ECO:0007669"/>
    <property type="project" value="UniProtKB-EC"/>
</dbReference>
<evidence type="ECO:0000256" key="21">
    <source>
        <dbReference type="PIRSR" id="PIRSR600823-5"/>
    </source>
</evidence>
<evidence type="ECO:0000259" key="23">
    <source>
        <dbReference type="PROSITE" id="PS50873"/>
    </source>
</evidence>
<feature type="domain" description="Plant heme peroxidase family profile" evidence="23">
    <location>
        <begin position="59"/>
        <end position="363"/>
    </location>
</feature>
<dbReference type="GO" id="GO:0042744">
    <property type="term" value="P:hydrogen peroxide catabolic process"/>
    <property type="evidence" value="ECO:0007669"/>
    <property type="project" value="UniProtKB-KW"/>
</dbReference>
<sequence length="364" mass="39346">MVSSVLSDDVIQDQFPMALRQQQQLLVVVVVAAVVVASCRPGRADPAAMSVLPGLPVAGLAVGFYNESCPQVEDLVLAEMQSLVGKDKTIGPALLRFMFHDCLVRGCDASIMLISRNKTGERDAIPSYGLRGYDEIEHIKAKVEDACPLTVSCADIIIMAARDAVYLSNGPRYAVETGRRDGKVSLDCDANNDLPPPSSAIVDLKTYFSFKGLGWKDLVVLSGSHTIGRAQCSTFASDRLYNYSGRVAQDPSLNKTYAAHLRELCEPGVANDAAAMVEMDPSSPYTFDLSYYRAVRGNTGLFTSDQALLDDPWTRAYVERMAAAGASTDEFFADYAAAMTNMGRIEVLTGDNGEIRKVCAAHVD</sequence>
<dbReference type="PROSITE" id="PS50873">
    <property type="entry name" value="PEROXIDASE_4"/>
    <property type="match status" value="1"/>
</dbReference>
<evidence type="ECO:0000313" key="25">
    <source>
        <dbReference type="Proteomes" id="UP000807115"/>
    </source>
</evidence>
<dbReference type="PROSITE" id="PS00435">
    <property type="entry name" value="PEROXIDASE_1"/>
    <property type="match status" value="1"/>
</dbReference>
<feature type="binding site" evidence="19">
    <location>
        <position position="226"/>
    </location>
    <ligand>
        <name>Ca(2+)</name>
        <dbReference type="ChEBI" id="CHEBI:29108"/>
        <label>2</label>
    </ligand>
</feature>
<reference evidence="24" key="2">
    <citation type="submission" date="2020-10" db="EMBL/GenBank/DDBJ databases">
        <authorList>
            <person name="Cooper E.A."/>
            <person name="Brenton Z.W."/>
            <person name="Flinn B.S."/>
            <person name="Jenkins J."/>
            <person name="Shu S."/>
            <person name="Flowers D."/>
            <person name="Luo F."/>
            <person name="Wang Y."/>
            <person name="Xia P."/>
            <person name="Barry K."/>
            <person name="Daum C."/>
            <person name="Lipzen A."/>
            <person name="Yoshinaga Y."/>
            <person name="Schmutz J."/>
            <person name="Saski C."/>
            <person name="Vermerris W."/>
            <person name="Kresovich S."/>
        </authorList>
    </citation>
    <scope>NUCLEOTIDE SEQUENCE</scope>
</reference>
<keyword evidence="16 22" id="KW-0376">Hydrogen peroxide</keyword>
<feature type="binding site" description="axial binding residue" evidence="19">
    <location>
        <position position="225"/>
    </location>
    <ligand>
        <name>heme b</name>
        <dbReference type="ChEBI" id="CHEBI:60344"/>
    </ligand>
    <ligandPart>
        <name>Fe</name>
        <dbReference type="ChEBI" id="CHEBI:18248"/>
    </ligandPart>
</feature>
<dbReference type="PANTHER" id="PTHR31517:SF84">
    <property type="entry name" value="PEROXIDASE"/>
    <property type="match status" value="1"/>
</dbReference>
<feature type="site" description="Transition state stabilizer" evidence="20">
    <location>
        <position position="96"/>
    </location>
</feature>
<feature type="binding site" evidence="19">
    <location>
        <position position="104"/>
    </location>
    <ligand>
        <name>Ca(2+)</name>
        <dbReference type="ChEBI" id="CHEBI:29108"/>
        <label>1</label>
    </ligand>
</feature>
<evidence type="ECO:0000256" key="17">
    <source>
        <dbReference type="PIRSR" id="PIRSR600823-1"/>
    </source>
</evidence>
<keyword evidence="7 22" id="KW-0575">Peroxidase</keyword>
<proteinExistence type="inferred from homology"/>
<comment type="cofactor">
    <cofactor evidence="19 22">
        <name>Ca(2+)</name>
        <dbReference type="ChEBI" id="CHEBI:29108"/>
    </cofactor>
    <text evidence="19 22">Binds 2 calcium ions per subunit.</text>
</comment>
<keyword evidence="10" id="KW-0732">Signal</keyword>
<keyword evidence="9 19" id="KW-0479">Metal-binding</keyword>
<reference evidence="24" key="1">
    <citation type="journal article" date="2019" name="BMC Genomics">
        <title>A new reference genome for Sorghum bicolor reveals high levels of sequence similarity between sweet and grain genotypes: implications for the genetics of sugar metabolism.</title>
        <authorList>
            <person name="Cooper E.A."/>
            <person name="Brenton Z.W."/>
            <person name="Flinn B.S."/>
            <person name="Jenkins J."/>
            <person name="Shu S."/>
            <person name="Flowers D."/>
            <person name="Luo F."/>
            <person name="Wang Y."/>
            <person name="Xia P."/>
            <person name="Barry K."/>
            <person name="Daum C."/>
            <person name="Lipzen A."/>
            <person name="Yoshinaga Y."/>
            <person name="Schmutz J."/>
            <person name="Saski C."/>
            <person name="Vermerris W."/>
            <person name="Kresovich S."/>
        </authorList>
    </citation>
    <scope>NUCLEOTIDE SEQUENCE</scope>
</reference>
<accession>A0A921RG30</accession>
<evidence type="ECO:0000256" key="13">
    <source>
        <dbReference type="ARBA" id="ARBA00023004"/>
    </source>
</evidence>
<protein>
    <recommendedName>
        <fullName evidence="5 22">Peroxidase</fullName>
        <ecNumber evidence="5 22">1.11.1.7</ecNumber>
    </recommendedName>
</protein>
<dbReference type="CDD" id="cd00693">
    <property type="entry name" value="secretory_peroxidase"/>
    <property type="match status" value="1"/>
</dbReference>
<feature type="disulfide bond" evidence="21">
    <location>
        <begin position="153"/>
        <end position="359"/>
    </location>
</feature>
<comment type="subcellular location">
    <subcellularLocation>
        <location evidence="3 22">Secreted</location>
    </subcellularLocation>
</comment>
<evidence type="ECO:0000256" key="3">
    <source>
        <dbReference type="ARBA" id="ARBA00004613"/>
    </source>
</evidence>
<comment type="cofactor">
    <cofactor evidence="19 22">
        <name>heme b</name>
        <dbReference type="ChEBI" id="CHEBI:60344"/>
    </cofactor>
    <text evidence="19 22">Binds 1 heme b (iron(II)-protoporphyrin IX) group per subunit.</text>
</comment>
<dbReference type="GO" id="GO:0006979">
    <property type="term" value="P:response to oxidative stress"/>
    <property type="evidence" value="ECO:0007669"/>
    <property type="project" value="UniProtKB-UniRule"/>
</dbReference>
<comment type="function">
    <text evidence="2">Removal of H(2)O(2), oxidation of toxic reductants, biosynthesis and degradation of lignin, suberization, auxin catabolism, response to environmental stresses such as wounding, pathogen attack and oxidative stress. These functions might be dependent on each isozyme/isoform in each plant tissue.</text>
</comment>
<dbReference type="PRINTS" id="PR00458">
    <property type="entry name" value="PEROXIDASE"/>
</dbReference>
<feature type="binding site" evidence="19">
    <location>
        <position position="101"/>
    </location>
    <ligand>
        <name>Ca(2+)</name>
        <dbReference type="ChEBI" id="CHEBI:29108"/>
        <label>1</label>
    </ligand>
</feature>
<comment type="similarity">
    <text evidence="22">Belongs to the peroxidase family. Classical plant (class III) peroxidase subfamily.</text>
</comment>
<feature type="disulfide bond" evidence="21">
    <location>
        <begin position="102"/>
        <end position="107"/>
    </location>
</feature>
<dbReference type="Gene3D" id="1.10.520.10">
    <property type="match status" value="1"/>
</dbReference>
<dbReference type="Gene3D" id="1.10.420.10">
    <property type="entry name" value="Peroxidase, domain 2"/>
    <property type="match status" value="1"/>
</dbReference>
<dbReference type="Pfam" id="PF00141">
    <property type="entry name" value="peroxidase"/>
    <property type="match status" value="1"/>
</dbReference>
<dbReference type="Proteomes" id="UP000807115">
    <property type="component" value="Chromosome 3"/>
</dbReference>